<dbReference type="STRING" id="331679.IV81_GL000646"/>
<dbReference type="SUPFAM" id="SSF53092">
    <property type="entry name" value="Creatinase/prolidase N-terminal domain"/>
    <property type="match status" value="1"/>
</dbReference>
<dbReference type="SUPFAM" id="SSF55920">
    <property type="entry name" value="Creatinase/aminopeptidase"/>
    <property type="match status" value="1"/>
</dbReference>
<protein>
    <recommendedName>
        <fullName evidence="8">Aminopeptidase P family protein</fullName>
    </recommendedName>
</protein>
<evidence type="ECO:0000259" key="4">
    <source>
        <dbReference type="Pfam" id="PF00557"/>
    </source>
</evidence>
<name>A0A0R2L1F9_9LACO</name>
<evidence type="ECO:0008006" key="8">
    <source>
        <dbReference type="Google" id="ProtNLM"/>
    </source>
</evidence>
<dbReference type="Pfam" id="PF00557">
    <property type="entry name" value="Peptidase_M24"/>
    <property type="match status" value="1"/>
</dbReference>
<organism evidence="6 7">
    <name type="scientific">Pediococcus stilesii</name>
    <dbReference type="NCBI Taxonomy" id="331679"/>
    <lineage>
        <taxon>Bacteria</taxon>
        <taxon>Bacillati</taxon>
        <taxon>Bacillota</taxon>
        <taxon>Bacilli</taxon>
        <taxon>Lactobacillales</taxon>
        <taxon>Lactobacillaceae</taxon>
        <taxon>Pediococcus</taxon>
    </lineage>
</organism>
<dbReference type="PRINTS" id="PR00599">
    <property type="entry name" value="MAPEPTIDASE"/>
</dbReference>
<dbReference type="InterPro" id="IPR000587">
    <property type="entry name" value="Creatinase_N"/>
</dbReference>
<proteinExistence type="inferred from homology"/>
<dbReference type="CDD" id="cd01092">
    <property type="entry name" value="APP-like"/>
    <property type="match status" value="1"/>
</dbReference>
<dbReference type="InterPro" id="IPR001714">
    <property type="entry name" value="Pept_M24_MAP"/>
</dbReference>
<dbReference type="Proteomes" id="UP000051859">
    <property type="component" value="Unassembled WGS sequence"/>
</dbReference>
<accession>A0A0R2L1F9</accession>
<evidence type="ECO:0000256" key="2">
    <source>
        <dbReference type="ARBA" id="ARBA00008766"/>
    </source>
</evidence>
<dbReference type="Gene3D" id="3.40.350.10">
    <property type="entry name" value="Creatinase/prolidase N-terminal domain"/>
    <property type="match status" value="1"/>
</dbReference>
<dbReference type="RefSeq" id="WP_057803928.1">
    <property type="nucleotide sequence ID" value="NZ_JQBX01000018.1"/>
</dbReference>
<comment type="caution">
    <text evidence="6">The sequence shown here is derived from an EMBL/GenBank/DDBJ whole genome shotgun (WGS) entry which is preliminary data.</text>
</comment>
<dbReference type="Gene3D" id="3.90.230.10">
    <property type="entry name" value="Creatinase/methionine aminopeptidase superfamily"/>
    <property type="match status" value="1"/>
</dbReference>
<dbReference type="Pfam" id="PF01321">
    <property type="entry name" value="Creatinase_N"/>
    <property type="match status" value="1"/>
</dbReference>
<evidence type="ECO:0000256" key="3">
    <source>
        <dbReference type="ARBA" id="ARBA00023211"/>
    </source>
</evidence>
<evidence type="ECO:0000313" key="7">
    <source>
        <dbReference type="Proteomes" id="UP000051859"/>
    </source>
</evidence>
<comment type="similarity">
    <text evidence="2">Belongs to the peptidase M24B family.</text>
</comment>
<keyword evidence="7" id="KW-1185">Reference proteome</keyword>
<dbReference type="GO" id="GO:0008235">
    <property type="term" value="F:metalloexopeptidase activity"/>
    <property type="evidence" value="ECO:0007669"/>
    <property type="project" value="UniProtKB-ARBA"/>
</dbReference>
<keyword evidence="3" id="KW-0464">Manganese</keyword>
<evidence type="ECO:0000313" key="6">
    <source>
        <dbReference type="EMBL" id="KRN93292.1"/>
    </source>
</evidence>
<evidence type="ECO:0000259" key="5">
    <source>
        <dbReference type="Pfam" id="PF01321"/>
    </source>
</evidence>
<feature type="domain" description="Peptidase M24" evidence="4">
    <location>
        <begin position="145"/>
        <end position="347"/>
    </location>
</feature>
<dbReference type="InterPro" id="IPR029149">
    <property type="entry name" value="Creatin/AminoP/Spt16_N"/>
</dbReference>
<dbReference type="AlphaFoldDB" id="A0A0R2L1F9"/>
<dbReference type="InterPro" id="IPR050659">
    <property type="entry name" value="Peptidase_M24B"/>
</dbReference>
<dbReference type="EMBL" id="JQBX01000018">
    <property type="protein sequence ID" value="KRN93292.1"/>
    <property type="molecule type" value="Genomic_DNA"/>
</dbReference>
<evidence type="ECO:0000256" key="1">
    <source>
        <dbReference type="ARBA" id="ARBA00001936"/>
    </source>
</evidence>
<comment type="cofactor">
    <cofactor evidence="1">
        <name>Mn(2+)</name>
        <dbReference type="ChEBI" id="CHEBI:29035"/>
    </cofactor>
</comment>
<reference evidence="6 7" key="1">
    <citation type="journal article" date="2015" name="Genome Announc.">
        <title>Expanding the biotechnology potential of lactobacilli through comparative genomics of 213 strains and associated genera.</title>
        <authorList>
            <person name="Sun Z."/>
            <person name="Harris H.M."/>
            <person name="McCann A."/>
            <person name="Guo C."/>
            <person name="Argimon S."/>
            <person name="Zhang W."/>
            <person name="Yang X."/>
            <person name="Jeffery I.B."/>
            <person name="Cooney J.C."/>
            <person name="Kagawa T.F."/>
            <person name="Liu W."/>
            <person name="Song Y."/>
            <person name="Salvetti E."/>
            <person name="Wrobel A."/>
            <person name="Rasinkangas P."/>
            <person name="Parkhill J."/>
            <person name="Rea M.C."/>
            <person name="O'Sullivan O."/>
            <person name="Ritari J."/>
            <person name="Douillard F.P."/>
            <person name="Paul Ross R."/>
            <person name="Yang R."/>
            <person name="Briner A.E."/>
            <person name="Felis G.E."/>
            <person name="de Vos W.M."/>
            <person name="Barrangou R."/>
            <person name="Klaenhammer T.R."/>
            <person name="Caufield P.W."/>
            <person name="Cui Y."/>
            <person name="Zhang H."/>
            <person name="O'Toole P.W."/>
        </authorList>
    </citation>
    <scope>NUCLEOTIDE SEQUENCE [LARGE SCALE GENOMIC DNA]</scope>
    <source>
        <strain evidence="6 7">DSM 18001</strain>
    </source>
</reference>
<dbReference type="PANTHER" id="PTHR46112:SF10">
    <property type="entry name" value="DIPEPTIDASE YKVY-RELATED"/>
    <property type="match status" value="1"/>
</dbReference>
<dbReference type="PANTHER" id="PTHR46112">
    <property type="entry name" value="AMINOPEPTIDASE"/>
    <property type="match status" value="1"/>
</dbReference>
<sequence length="364" mass="40606">MSQLDKVQKWVSEQKLDVAYISNFESIKYLTGFGSDPIERVLALFVFPDHEPFLFAPALEVEAIKDTGWDHPVYGYLDHEKPFKLIANYIRERNSNPIHWGIENDNLTVDRYEQLRSEFPNANFEKNLTPVFENLRMIKTADEIEKLNAAGAEADFAFEVGFNAVAAGKTEAEVAAELEYALKKRGVMEMSFDTLIQAGAHAAEPHGATAMNKIKGNELILFDLGTVHDGYISDASRTVALGTLNDKQKDIYKVCLEAQLAAQDYAKPGITAASLDRVARDIIDKAGYGEYFIHRLGHGMGMGEHEFPSIMEGNELVLQEGMCFSIEPGIYIPDVAGVRIEDCVHITSDGCEPFTHTSKELKYL</sequence>
<dbReference type="InterPro" id="IPR000994">
    <property type="entry name" value="Pept_M24"/>
</dbReference>
<dbReference type="GO" id="GO:0004177">
    <property type="term" value="F:aminopeptidase activity"/>
    <property type="evidence" value="ECO:0007669"/>
    <property type="project" value="UniProtKB-ARBA"/>
</dbReference>
<gene>
    <name evidence="6" type="ORF">IV81_GL000646</name>
</gene>
<dbReference type="InterPro" id="IPR036005">
    <property type="entry name" value="Creatinase/aminopeptidase-like"/>
</dbReference>
<dbReference type="PATRIC" id="fig|331679.3.peg.653"/>
<feature type="domain" description="Creatinase N-terminal" evidence="5">
    <location>
        <begin position="4"/>
        <end position="138"/>
    </location>
</feature>